<evidence type="ECO:0000313" key="6">
    <source>
        <dbReference type="EnsemblMetazoa" id="MDOA003939-PB"/>
    </source>
</evidence>
<evidence type="ECO:0000256" key="3">
    <source>
        <dbReference type="ARBA" id="ARBA00023163"/>
    </source>
</evidence>
<dbReference type="GO" id="GO:0042797">
    <property type="term" value="P:tRNA transcription by RNA polymerase III"/>
    <property type="evidence" value="ECO:0007669"/>
    <property type="project" value="TreeGrafter"/>
</dbReference>
<dbReference type="OrthoDB" id="5836119at2759"/>
<evidence type="ECO:0000256" key="2">
    <source>
        <dbReference type="ARBA" id="ARBA00022478"/>
    </source>
</evidence>
<name>A0A1I8ME30_MUSDO</name>
<sequence length="405" mass="44213">MSTSNEKKPASKMPAVNNAVPSVTPIEGNVKLETSSPIVNGITKLSSLTPARDLTLGGRGSSTAAKKVFLPNLNVVRNKNTNVKTSKDTTQMRGRGRGRGADRGAGRGGSRGGRGGASNLIQTAGVFSEGAGAVNIRKTTNSSGYSRDVDDSPSAMRKPTIFKTEKKMDLKAELARDKDILRGLDDDEEEDDEQKTDMDRIPVLLNEAKWKYIKPEIKTEVSNTQSSLSSEDAVAIASQIQSMHVAQQQNRPLPRYPQSLDELLNNTSDSKIFLMQLPDTLPCVDDDNDSPEITKSPNEDPKAPAPAIENQKKTVKEHILKKMEEGQVGRLIRYKSGKTKLVLGETQFDLDIGMETGFLQDLMSISCNREERSGNMINLGPIQAKITATPDWEHLLKQPLSDGKL</sequence>
<comment type="subcellular location">
    <subcellularLocation>
        <location evidence="1">Nucleus</location>
    </subcellularLocation>
</comment>
<dbReference type="PANTHER" id="PTHR13408:SF0">
    <property type="entry name" value="DNA-DIRECTED RNA POLYMERASE III SUBUNIT RPC4"/>
    <property type="match status" value="1"/>
</dbReference>
<evidence type="ECO:0000313" key="7">
    <source>
        <dbReference type="Proteomes" id="UP001652621"/>
    </source>
</evidence>
<dbReference type="STRING" id="7370.A0A1I8ME30"/>
<dbReference type="GO" id="GO:0005666">
    <property type="term" value="C:RNA polymerase III complex"/>
    <property type="evidence" value="ECO:0007669"/>
    <property type="project" value="InterPro"/>
</dbReference>
<keyword evidence="7" id="KW-1185">Reference proteome</keyword>
<keyword evidence="3" id="KW-0804">Transcription</keyword>
<evidence type="ECO:0000313" key="8">
    <source>
        <dbReference type="RefSeq" id="XP_058980148.1"/>
    </source>
</evidence>
<dbReference type="EnsemblMetazoa" id="MDOA003939-RB">
    <property type="protein sequence ID" value="MDOA003939-PB"/>
    <property type="gene ID" value="MDOA003939"/>
</dbReference>
<dbReference type="InterPro" id="IPR007811">
    <property type="entry name" value="RPC4"/>
</dbReference>
<dbReference type="VEuPathDB" id="VectorBase:MDOMA2_016200"/>
<protein>
    <submittedName>
        <fullName evidence="8">Uncharacterized protein LOC131803123 isoform X1</fullName>
    </submittedName>
</protein>
<feature type="region of interest" description="Disordered" evidence="5">
    <location>
        <begin position="1"/>
        <end position="21"/>
    </location>
</feature>
<organism evidence="6">
    <name type="scientific">Musca domestica</name>
    <name type="common">House fly</name>
    <dbReference type="NCBI Taxonomy" id="7370"/>
    <lineage>
        <taxon>Eukaryota</taxon>
        <taxon>Metazoa</taxon>
        <taxon>Ecdysozoa</taxon>
        <taxon>Arthropoda</taxon>
        <taxon>Hexapoda</taxon>
        <taxon>Insecta</taxon>
        <taxon>Pterygota</taxon>
        <taxon>Neoptera</taxon>
        <taxon>Endopterygota</taxon>
        <taxon>Diptera</taxon>
        <taxon>Brachycera</taxon>
        <taxon>Muscomorpha</taxon>
        <taxon>Muscoidea</taxon>
        <taxon>Muscidae</taxon>
        <taxon>Musca</taxon>
    </lineage>
</organism>
<dbReference type="eggNOG" id="KOG3122">
    <property type="taxonomic scope" value="Eukaryota"/>
</dbReference>
<evidence type="ECO:0000256" key="1">
    <source>
        <dbReference type="ARBA" id="ARBA00004123"/>
    </source>
</evidence>
<dbReference type="Proteomes" id="UP001652621">
    <property type="component" value="Unplaced"/>
</dbReference>
<accession>A0A1I8ME30</accession>
<dbReference type="Pfam" id="PF05132">
    <property type="entry name" value="RNA_pol_Rpc4"/>
    <property type="match status" value="1"/>
</dbReference>
<reference evidence="8" key="2">
    <citation type="submission" date="2025-05" db="UniProtKB">
        <authorList>
            <consortium name="RefSeq"/>
        </authorList>
    </citation>
    <scope>IDENTIFICATION</scope>
    <source>
        <strain evidence="8">Aabys</strain>
        <tissue evidence="8">Whole body</tissue>
    </source>
</reference>
<dbReference type="VEuPathDB" id="VectorBase:MDOA003939"/>
<dbReference type="RefSeq" id="XP_058980148.1">
    <property type="nucleotide sequence ID" value="XM_059124165.1"/>
</dbReference>
<feature type="region of interest" description="Disordered" evidence="5">
    <location>
        <begin position="283"/>
        <end position="306"/>
    </location>
</feature>
<proteinExistence type="predicted"/>
<evidence type="ECO:0000256" key="4">
    <source>
        <dbReference type="ARBA" id="ARBA00023242"/>
    </source>
</evidence>
<dbReference type="AlphaFoldDB" id="A0A1I8ME30"/>
<feature type="region of interest" description="Disordered" evidence="5">
    <location>
        <begin position="82"/>
        <end position="119"/>
    </location>
</feature>
<reference evidence="6" key="1">
    <citation type="submission" date="2020-05" db="UniProtKB">
        <authorList>
            <consortium name="EnsemblMetazoa"/>
        </authorList>
    </citation>
    <scope>IDENTIFICATION</scope>
    <source>
        <strain evidence="6">Aabys</strain>
    </source>
</reference>
<keyword evidence="2" id="KW-0240">DNA-directed RNA polymerase</keyword>
<evidence type="ECO:0000256" key="5">
    <source>
        <dbReference type="SAM" id="MobiDB-lite"/>
    </source>
</evidence>
<feature type="compositionally biased region" description="Gly residues" evidence="5">
    <location>
        <begin position="106"/>
        <end position="116"/>
    </location>
</feature>
<keyword evidence="4" id="KW-0539">Nucleus</keyword>
<gene>
    <name evidence="6" type="primary">101894150</name>
    <name evidence="8" type="synonym">LOC131803123</name>
</gene>
<dbReference type="PANTHER" id="PTHR13408">
    <property type="entry name" value="DNA-DIRECTED RNA POLYMERASE III"/>
    <property type="match status" value="1"/>
</dbReference>
<dbReference type="GO" id="GO:0003677">
    <property type="term" value="F:DNA binding"/>
    <property type="evidence" value="ECO:0007669"/>
    <property type="project" value="InterPro"/>
</dbReference>